<protein>
    <submittedName>
        <fullName evidence="1">Uncharacterized protein</fullName>
    </submittedName>
</protein>
<name>S1MTQ7_9ENTE</name>
<dbReference type="PATRIC" id="fig|1121865.3.peg.1264"/>
<dbReference type="AlphaFoldDB" id="S1MTQ7"/>
<organism evidence="1 2">
    <name type="scientific">Enterococcus columbae DSM 7374 = ATCC 51263</name>
    <dbReference type="NCBI Taxonomy" id="1121865"/>
    <lineage>
        <taxon>Bacteria</taxon>
        <taxon>Bacillati</taxon>
        <taxon>Bacillota</taxon>
        <taxon>Bacilli</taxon>
        <taxon>Lactobacillales</taxon>
        <taxon>Enterococcaceae</taxon>
        <taxon>Enterococcus</taxon>
    </lineage>
</organism>
<comment type="caution">
    <text evidence="1">The sequence shown here is derived from an EMBL/GenBank/DDBJ whole genome shotgun (WGS) entry which is preliminary data.</text>
</comment>
<evidence type="ECO:0000313" key="1">
    <source>
        <dbReference type="EMBL" id="EOW80212.1"/>
    </source>
</evidence>
<dbReference type="STRING" id="1121865.OMW_01298"/>
<reference evidence="1 2" key="1">
    <citation type="submission" date="2013-03" db="EMBL/GenBank/DDBJ databases">
        <title>The Genome Sequence of Enterococcus columbae ATCC_51263 (PacBio/Illumina hybrid assembly).</title>
        <authorList>
            <consortium name="The Broad Institute Genomics Platform"/>
            <consortium name="The Broad Institute Genome Sequencing Center for Infectious Disease"/>
            <person name="Earl A."/>
            <person name="Russ C."/>
            <person name="Gilmore M."/>
            <person name="Surin D."/>
            <person name="Walker B."/>
            <person name="Young S."/>
            <person name="Zeng Q."/>
            <person name="Gargeya S."/>
            <person name="Fitzgerald M."/>
            <person name="Haas B."/>
            <person name="Abouelleil A."/>
            <person name="Allen A.W."/>
            <person name="Alvarado L."/>
            <person name="Arachchi H.M."/>
            <person name="Berlin A.M."/>
            <person name="Chapman S.B."/>
            <person name="Gainer-Dewar J."/>
            <person name="Goldberg J."/>
            <person name="Griggs A."/>
            <person name="Gujja S."/>
            <person name="Hansen M."/>
            <person name="Howarth C."/>
            <person name="Imamovic A."/>
            <person name="Ireland A."/>
            <person name="Larimer J."/>
            <person name="McCowan C."/>
            <person name="Murphy C."/>
            <person name="Pearson M."/>
            <person name="Poon T.W."/>
            <person name="Priest M."/>
            <person name="Roberts A."/>
            <person name="Saif S."/>
            <person name="Shea T."/>
            <person name="Sisk P."/>
            <person name="Sykes S."/>
            <person name="Wortman J."/>
            <person name="Nusbaum C."/>
            <person name="Birren B."/>
        </authorList>
    </citation>
    <scope>NUCLEOTIDE SEQUENCE [LARGE SCALE GENOMIC DNA]</scope>
    <source>
        <strain evidence="1 2">ATCC 51263</strain>
    </source>
</reference>
<keyword evidence="2" id="KW-1185">Reference proteome</keyword>
<accession>S1MTQ7</accession>
<proteinExistence type="predicted"/>
<sequence>MFDFCRLISHGDVNGIMHDSEYVVDLHTLADCSLGEGLSVEEIEKFNQILDLHYFVAEQAQRVLLPVKDSHFQVEPLIANYQQLNTWKQVD</sequence>
<dbReference type="Proteomes" id="UP000014113">
    <property type="component" value="Unassembled WGS sequence"/>
</dbReference>
<gene>
    <name evidence="1" type="ORF">I568_01912</name>
</gene>
<evidence type="ECO:0000313" key="2">
    <source>
        <dbReference type="Proteomes" id="UP000014113"/>
    </source>
</evidence>
<dbReference type="EMBL" id="ASWJ01000009">
    <property type="protein sequence ID" value="EOW80212.1"/>
    <property type="molecule type" value="Genomic_DNA"/>
</dbReference>